<dbReference type="Proteomes" id="UP000594014">
    <property type="component" value="Chromosome"/>
</dbReference>
<reference evidence="1" key="1">
    <citation type="submission" date="2019-08" db="EMBL/GenBank/DDBJ databases">
        <title>Genome sequence of Clostridiales bacterium MT110.</title>
        <authorList>
            <person name="Cao J."/>
        </authorList>
    </citation>
    <scope>NUCLEOTIDE SEQUENCE</scope>
    <source>
        <strain evidence="1">MT110</strain>
    </source>
</reference>
<evidence type="ECO:0000313" key="1">
    <source>
        <dbReference type="EMBL" id="QOX63214.1"/>
    </source>
</evidence>
<sequence length="398" mass="46375">MFISFFYLLRARGLSVSLNEWLSLIEALDKGLCGSSLLNFYHLCRSILVKSETDYDRFDLAFAEFFKGIVTPEDIPEEIWKWLSEDIKTKDINDKNMLDEFVLELEELQRRLKERIAEQKEKHDGGNYWIGTGGTSTMGYNGYHERGIRVGGESRHKNAVQVAGERNFKDFRQDNILDIRQFQMAFRKLRQFSSRLDGAKTELDIEGTIDETCDNAGNLKLVWERPRKNTVKLLLLFDSDGSMMPYSNMCSQLFQAVSKSNHFKDLKVYYFHNCVYEHLYTTPHCRRGEWIDTEWVLSNLSSEYKVIIIGDASMAPSELMSKGGNCYVGLYNEIPGIEWLSRFKKKYPKHIWLNPIPERDWEYTYGARTLAKIRELFPMYELTIDGLEAGIKKLLVSK</sequence>
<name>A0ACD1A9X9_9FIRM</name>
<dbReference type="EMBL" id="CP042469">
    <property type="protein sequence ID" value="QOX63214.1"/>
    <property type="molecule type" value="Genomic_DNA"/>
</dbReference>
<accession>A0ACD1A9X9</accession>
<keyword evidence="2" id="KW-1185">Reference proteome</keyword>
<proteinExistence type="predicted"/>
<protein>
    <submittedName>
        <fullName evidence="1">VWA domain-containing protein</fullName>
    </submittedName>
</protein>
<gene>
    <name evidence="1" type="ORF">FRZ06_07570</name>
</gene>
<evidence type="ECO:0000313" key="2">
    <source>
        <dbReference type="Proteomes" id="UP000594014"/>
    </source>
</evidence>
<organism evidence="1 2">
    <name type="scientific">Anoxybacterium hadale</name>
    <dbReference type="NCBI Taxonomy" id="3408580"/>
    <lineage>
        <taxon>Bacteria</taxon>
        <taxon>Bacillati</taxon>
        <taxon>Bacillota</taxon>
        <taxon>Clostridia</taxon>
        <taxon>Peptostreptococcales</taxon>
        <taxon>Anaerovoracaceae</taxon>
        <taxon>Anoxybacterium</taxon>
    </lineage>
</organism>